<accession>V6YZL6</accession>
<name>V6YZL6_STRAG</name>
<dbReference type="AlphaFoldDB" id="V6YZL6"/>
<reference evidence="1 2" key="1">
    <citation type="submission" date="2013-05" db="EMBL/GenBank/DDBJ databases">
        <authorList>
            <person name="Richards V.P."/>
            <person name="Durkin S.A.S."/>
            <person name="Kim M."/>
            <person name="Pavinski Bitar P.D."/>
            <person name="Stanhope M.J."/>
            <person name="Town C.D."/>
            <person name="Venter J.C."/>
        </authorList>
    </citation>
    <scope>NUCLEOTIDE SEQUENCE [LARGE SCALE GENOMIC DNA]</scope>
    <source>
        <strain evidence="1 2">LMG 14747</strain>
    </source>
</reference>
<comment type="caution">
    <text evidence="1">The sequence shown here is derived from an EMBL/GenBank/DDBJ whole genome shotgun (WGS) entry which is preliminary data.</text>
</comment>
<proteinExistence type="predicted"/>
<evidence type="ECO:0000313" key="2">
    <source>
        <dbReference type="Proteomes" id="UP000018482"/>
    </source>
</evidence>
<protein>
    <submittedName>
        <fullName evidence="1">Uncharacterized protein</fullName>
    </submittedName>
</protein>
<gene>
    <name evidence="1" type="ORF">SAG0136_02515</name>
</gene>
<organism evidence="1 2">
    <name type="scientific">Streptococcus agalactiae LMG 14747</name>
    <dbReference type="NCBI Taxonomy" id="1154860"/>
    <lineage>
        <taxon>Bacteria</taxon>
        <taxon>Bacillati</taxon>
        <taxon>Bacillota</taxon>
        <taxon>Bacilli</taxon>
        <taxon>Lactobacillales</taxon>
        <taxon>Streptococcaceae</taxon>
        <taxon>Streptococcus</taxon>
    </lineage>
</organism>
<dbReference type="EMBL" id="ANQC01000036">
    <property type="protein sequence ID" value="ESV54150.1"/>
    <property type="molecule type" value="Genomic_DNA"/>
</dbReference>
<sequence length="109" mass="12591">MNEIKVVRLKDLKRLGKQGGATARLEDGTDLILKPHYAVKQARGYVDGIIRDVEFHLSYAKIYPHIRTIKKDGHLVARKVRSPDGFVLRLTDKGYQPHTITESERKYYQ</sequence>
<evidence type="ECO:0000313" key="1">
    <source>
        <dbReference type="EMBL" id="ESV54150.1"/>
    </source>
</evidence>
<dbReference type="Proteomes" id="UP000018482">
    <property type="component" value="Unassembled WGS sequence"/>
</dbReference>